<name>A0A1Y1RWU3_9SPIO</name>
<feature type="domain" description="Glycosyltransferase subfamily 4-like N-terminal" evidence="2">
    <location>
        <begin position="2"/>
        <end position="144"/>
    </location>
</feature>
<dbReference type="Pfam" id="PF00534">
    <property type="entry name" value="Glycos_transf_1"/>
    <property type="match status" value="1"/>
</dbReference>
<dbReference type="SUPFAM" id="SSF53756">
    <property type="entry name" value="UDP-Glycosyltransferase/glycogen phosphorylase"/>
    <property type="match status" value="1"/>
</dbReference>
<dbReference type="Proteomes" id="UP000192343">
    <property type="component" value="Unassembled WGS sequence"/>
</dbReference>
<dbReference type="OrthoDB" id="7560678at2"/>
<comment type="caution">
    <text evidence="3">The sequence shown here is derived from an EMBL/GenBank/DDBJ whole genome shotgun (WGS) entry which is preliminary data.</text>
</comment>
<dbReference type="InterPro" id="IPR028098">
    <property type="entry name" value="Glyco_trans_4-like_N"/>
</dbReference>
<gene>
    <name evidence="3" type="ORF">B4O97_11870</name>
</gene>
<dbReference type="GO" id="GO:0016757">
    <property type="term" value="F:glycosyltransferase activity"/>
    <property type="evidence" value="ECO:0007669"/>
    <property type="project" value="InterPro"/>
</dbReference>
<reference evidence="3 4" key="1">
    <citation type="submission" date="2017-03" db="EMBL/GenBank/DDBJ databases">
        <title>Draft Genome sequence of Marispirochaeta sp. strain JC444.</title>
        <authorList>
            <person name="Shivani Y."/>
            <person name="Subhash Y."/>
            <person name="Sasikala C."/>
            <person name="Ramana C."/>
        </authorList>
    </citation>
    <scope>NUCLEOTIDE SEQUENCE [LARGE SCALE GENOMIC DNA]</scope>
    <source>
        <strain evidence="3 4">JC444</strain>
    </source>
</reference>
<feature type="domain" description="Glycosyl transferase family 1" evidence="1">
    <location>
        <begin position="261"/>
        <end position="357"/>
    </location>
</feature>
<keyword evidence="4" id="KW-1185">Reference proteome</keyword>
<evidence type="ECO:0008006" key="5">
    <source>
        <dbReference type="Google" id="ProtNLM"/>
    </source>
</evidence>
<evidence type="ECO:0000259" key="1">
    <source>
        <dbReference type="Pfam" id="PF00534"/>
    </source>
</evidence>
<evidence type="ECO:0000313" key="4">
    <source>
        <dbReference type="Proteomes" id="UP000192343"/>
    </source>
</evidence>
<dbReference type="RefSeq" id="WP_083051076.1">
    <property type="nucleotide sequence ID" value="NZ_MWQY01000012.1"/>
</dbReference>
<dbReference type="EMBL" id="MWQY01000012">
    <property type="protein sequence ID" value="ORC34638.1"/>
    <property type="molecule type" value="Genomic_DNA"/>
</dbReference>
<accession>A0A1Y1RWU3</accession>
<proteinExistence type="predicted"/>
<sequence length="397" mass="45969">MKILFVAMTNSIHTARWIEQLRGTSLCVHVFPSINTDRIHPLLKRKNVIFHIPWQIKYRKNNLFRKLFLRIYYHFYGKTNRFYVEDQLRKVILKIKPDIIHSLETQHSGYLVNAVKSNWYGHFRFPKWIHTNWGSDIYLFGRLTDHVQSIRHVLANCDYYSSESYRDNTLARQYGFSGHVFAPFPNTGGFHLYNLLECRSRVKTSERKEIMVKGYQGWAGRALFALAALKMISEHLSGYTINIFSNPDGYDIKIAAELFEHDTGIKVNVLPYINNYNEMLSLYSRARIYIGLSISDAISTSLLESMVMGTFPIQSDTSTANEWINNGVTGFIVPPEDLIKISNKVRVAIFNDSLVDNAAEKNLVIAKNRLNYDLVRRKTLGIYDKIKADIGKESYDV</sequence>
<evidence type="ECO:0000313" key="3">
    <source>
        <dbReference type="EMBL" id="ORC34638.1"/>
    </source>
</evidence>
<evidence type="ECO:0000259" key="2">
    <source>
        <dbReference type="Pfam" id="PF13477"/>
    </source>
</evidence>
<dbReference type="Pfam" id="PF13477">
    <property type="entry name" value="Glyco_trans_4_2"/>
    <property type="match status" value="1"/>
</dbReference>
<dbReference type="InterPro" id="IPR001296">
    <property type="entry name" value="Glyco_trans_1"/>
</dbReference>
<protein>
    <recommendedName>
        <fullName evidence="5">Glycosyl transferase family 1 domain-containing protein</fullName>
    </recommendedName>
</protein>
<dbReference type="AlphaFoldDB" id="A0A1Y1RWU3"/>
<dbReference type="STRING" id="1963862.B4O97_11870"/>
<dbReference type="Gene3D" id="3.40.50.2000">
    <property type="entry name" value="Glycogen Phosphorylase B"/>
    <property type="match status" value="2"/>
</dbReference>
<organism evidence="3 4">
    <name type="scientific">Marispirochaeta aestuarii</name>
    <dbReference type="NCBI Taxonomy" id="1963862"/>
    <lineage>
        <taxon>Bacteria</taxon>
        <taxon>Pseudomonadati</taxon>
        <taxon>Spirochaetota</taxon>
        <taxon>Spirochaetia</taxon>
        <taxon>Spirochaetales</taxon>
        <taxon>Spirochaetaceae</taxon>
        <taxon>Marispirochaeta</taxon>
    </lineage>
</organism>